<dbReference type="NCBIfam" id="NF000942">
    <property type="entry name" value="PRK00094.1-4"/>
    <property type="match status" value="1"/>
</dbReference>
<feature type="binding site" evidence="9">
    <location>
        <position position="153"/>
    </location>
    <ligand>
        <name>NAD(+)</name>
        <dbReference type="ChEBI" id="CHEBI:57540"/>
    </ligand>
</feature>
<evidence type="ECO:0000256" key="7">
    <source>
        <dbReference type="PIRSR" id="PIRSR000114-1"/>
    </source>
</evidence>
<gene>
    <name evidence="14" type="ORF">BC781_101322</name>
</gene>
<feature type="domain" description="Glycerol-3-phosphate dehydrogenase NAD-dependent N-terminal" evidence="12">
    <location>
        <begin position="15"/>
        <end position="173"/>
    </location>
</feature>
<evidence type="ECO:0000256" key="11">
    <source>
        <dbReference type="RuleBase" id="RU000439"/>
    </source>
</evidence>
<dbReference type="RefSeq" id="WP_109615497.1">
    <property type="nucleotide sequence ID" value="NZ_QGDO01000001.1"/>
</dbReference>
<evidence type="ECO:0000256" key="6">
    <source>
        <dbReference type="ARBA" id="ARBA00023264"/>
    </source>
</evidence>
<evidence type="ECO:0000313" key="14">
    <source>
        <dbReference type="EMBL" id="PWJ43972.1"/>
    </source>
</evidence>
<reference evidence="14 15" key="1">
    <citation type="submission" date="2018-03" db="EMBL/GenBank/DDBJ databases">
        <title>Genomic Encyclopedia of Archaeal and Bacterial Type Strains, Phase II (KMG-II): from individual species to whole genera.</title>
        <authorList>
            <person name="Goeker M."/>
        </authorList>
    </citation>
    <scope>NUCLEOTIDE SEQUENCE [LARGE SCALE GENOMIC DNA]</scope>
    <source>
        <strain evidence="14 15">DSM 28229</strain>
    </source>
</reference>
<dbReference type="EMBL" id="QGDO01000001">
    <property type="protein sequence ID" value="PWJ43972.1"/>
    <property type="molecule type" value="Genomic_DNA"/>
</dbReference>
<dbReference type="InterPro" id="IPR006168">
    <property type="entry name" value="G3P_DH_NAD-dep"/>
</dbReference>
<dbReference type="PANTHER" id="PTHR11728:SF1">
    <property type="entry name" value="GLYCEROL-3-PHOSPHATE DEHYDROGENASE [NAD(+)] 2, CHLOROPLASTIC"/>
    <property type="match status" value="1"/>
</dbReference>
<proteinExistence type="inferred from homology"/>
<dbReference type="SUPFAM" id="SSF48179">
    <property type="entry name" value="6-phosphogluconate dehydrogenase C-terminal domain-like"/>
    <property type="match status" value="1"/>
</dbReference>
<dbReference type="SUPFAM" id="SSF51735">
    <property type="entry name" value="NAD(P)-binding Rossmann-fold domains"/>
    <property type="match status" value="1"/>
</dbReference>
<dbReference type="Gene3D" id="3.40.50.720">
    <property type="entry name" value="NAD(P)-binding Rossmann-like Domain"/>
    <property type="match status" value="1"/>
</dbReference>
<dbReference type="Gene3D" id="1.10.1040.10">
    <property type="entry name" value="N-(1-d-carboxylethyl)-l-norvaline Dehydrogenase, domain 2"/>
    <property type="match status" value="1"/>
</dbReference>
<accession>A0A315ZF67</accession>
<dbReference type="GO" id="GO:0008654">
    <property type="term" value="P:phospholipid biosynthetic process"/>
    <property type="evidence" value="ECO:0007669"/>
    <property type="project" value="UniProtKB-KW"/>
</dbReference>
<evidence type="ECO:0000256" key="8">
    <source>
        <dbReference type="PIRSR" id="PIRSR000114-2"/>
    </source>
</evidence>
<evidence type="ECO:0000256" key="2">
    <source>
        <dbReference type="ARBA" id="ARBA00022516"/>
    </source>
</evidence>
<comment type="catalytic activity">
    <reaction evidence="11">
        <text>sn-glycerol 3-phosphate + NADP(+) = dihydroxyacetone phosphate + NADPH + H(+)</text>
        <dbReference type="Rhea" id="RHEA:11096"/>
        <dbReference type="ChEBI" id="CHEBI:15378"/>
        <dbReference type="ChEBI" id="CHEBI:57597"/>
        <dbReference type="ChEBI" id="CHEBI:57642"/>
        <dbReference type="ChEBI" id="CHEBI:57783"/>
        <dbReference type="ChEBI" id="CHEBI:58349"/>
        <dbReference type="EC" id="1.1.1.94"/>
    </reaction>
</comment>
<feature type="domain" description="Glycerol-3-phosphate dehydrogenase NAD-dependent C-terminal" evidence="13">
    <location>
        <begin position="193"/>
        <end position="329"/>
    </location>
</feature>
<keyword evidence="4" id="KW-0443">Lipid metabolism</keyword>
<dbReference type="PIRSF" id="PIRSF000114">
    <property type="entry name" value="Glycerol-3-P_dh"/>
    <property type="match status" value="1"/>
</dbReference>
<dbReference type="Proteomes" id="UP000245535">
    <property type="component" value="Unassembled WGS sequence"/>
</dbReference>
<dbReference type="Pfam" id="PF01210">
    <property type="entry name" value="NAD_Gly3P_dh_N"/>
    <property type="match status" value="1"/>
</dbReference>
<keyword evidence="5" id="KW-0594">Phospholipid biosynthesis</keyword>
<evidence type="ECO:0000256" key="1">
    <source>
        <dbReference type="ARBA" id="ARBA00011009"/>
    </source>
</evidence>
<feature type="binding site" evidence="9">
    <location>
        <position position="96"/>
    </location>
    <ligand>
        <name>NAD(+)</name>
        <dbReference type="ChEBI" id="CHEBI:57540"/>
    </ligand>
</feature>
<dbReference type="InterPro" id="IPR008927">
    <property type="entry name" value="6-PGluconate_DH-like_C_sf"/>
</dbReference>
<feature type="binding site" evidence="9">
    <location>
        <position position="268"/>
    </location>
    <ligand>
        <name>NAD(+)</name>
        <dbReference type="ChEBI" id="CHEBI:57540"/>
    </ligand>
</feature>
<dbReference type="InterPro" id="IPR011128">
    <property type="entry name" value="G3P_DH_NAD-dep_N"/>
</dbReference>
<evidence type="ECO:0000256" key="5">
    <source>
        <dbReference type="ARBA" id="ARBA00023209"/>
    </source>
</evidence>
<feature type="active site" description="Proton acceptor" evidence="7">
    <location>
        <position position="204"/>
    </location>
</feature>
<keyword evidence="9 10" id="KW-0520">NAD</keyword>
<evidence type="ECO:0000256" key="9">
    <source>
        <dbReference type="PIRSR" id="PIRSR000114-3"/>
    </source>
</evidence>
<protein>
    <recommendedName>
        <fullName evidence="11">Glycerol-3-phosphate dehydrogenase</fullName>
        <ecNumber evidence="11">1.1.1.94</ecNumber>
    </recommendedName>
</protein>
<dbReference type="GO" id="GO:0005829">
    <property type="term" value="C:cytosol"/>
    <property type="evidence" value="ECO:0007669"/>
    <property type="project" value="TreeGrafter"/>
</dbReference>
<keyword evidence="15" id="KW-1185">Reference proteome</keyword>
<dbReference type="AlphaFoldDB" id="A0A315ZF67"/>
<dbReference type="PROSITE" id="PS00957">
    <property type="entry name" value="NAD_G3PDH"/>
    <property type="match status" value="1"/>
</dbReference>
<evidence type="ECO:0000259" key="13">
    <source>
        <dbReference type="Pfam" id="PF07479"/>
    </source>
</evidence>
<dbReference type="EC" id="1.1.1.94" evidence="11"/>
<evidence type="ECO:0000313" key="15">
    <source>
        <dbReference type="Proteomes" id="UP000245535"/>
    </source>
</evidence>
<comment type="similarity">
    <text evidence="1 10">Belongs to the NAD-dependent glycerol-3-phosphate dehydrogenase family.</text>
</comment>
<evidence type="ECO:0000256" key="10">
    <source>
        <dbReference type="RuleBase" id="RU000437"/>
    </source>
</evidence>
<feature type="binding site" evidence="8">
    <location>
        <begin position="268"/>
        <end position="269"/>
    </location>
    <ligand>
        <name>substrate</name>
    </ligand>
</feature>
<dbReference type="PANTHER" id="PTHR11728">
    <property type="entry name" value="GLYCEROL-3-PHOSPHATE DEHYDROGENASE"/>
    <property type="match status" value="1"/>
</dbReference>
<dbReference type="InterPro" id="IPR006109">
    <property type="entry name" value="G3P_DH_NAD-dep_C"/>
</dbReference>
<dbReference type="GO" id="GO:0051287">
    <property type="term" value="F:NAD binding"/>
    <property type="evidence" value="ECO:0007669"/>
    <property type="project" value="InterPro"/>
</dbReference>
<dbReference type="GO" id="GO:0141153">
    <property type="term" value="F:glycerol-3-phosphate dehydrogenase (NADP+) activity"/>
    <property type="evidence" value="ECO:0007669"/>
    <property type="project" value="RHEA"/>
</dbReference>
<dbReference type="Pfam" id="PF07479">
    <property type="entry name" value="NAD_Gly3P_dh_C"/>
    <property type="match status" value="1"/>
</dbReference>
<comment type="caution">
    <text evidence="14">The sequence shown here is derived from an EMBL/GenBank/DDBJ whole genome shotgun (WGS) entry which is preliminary data.</text>
</comment>
<feature type="binding site" evidence="8">
    <location>
        <position position="119"/>
    </location>
    <ligand>
        <name>substrate</name>
    </ligand>
</feature>
<dbReference type="InterPro" id="IPR036291">
    <property type="entry name" value="NAD(P)-bd_dom_sf"/>
</dbReference>
<evidence type="ECO:0000256" key="4">
    <source>
        <dbReference type="ARBA" id="ARBA00023098"/>
    </source>
</evidence>
<keyword evidence="3 10" id="KW-0560">Oxidoreductase</keyword>
<dbReference type="OrthoDB" id="9812273at2"/>
<sequence>MGTLNTEFDTSVKRIAVVGGGSWATALIKIFSEGDQVKLNWWLRNKKDINHIRRYHSNPRYLGAVKIEPEKVTPYEDLREAIKNADTVMLAVPAAFIIEALGDLTAEDFKGKKIISTIKGMIPKQNILVTQYMEDVFGIPHDAIAVIGGPCHAEEVAMEKQSYLTVASSCNEYAESLADAMKCRFIKTATVDDLYGVEYCAVMKNIIAVACGVAHGLNYGDNFQAVLVSNALQEIKCFLKRAYNIERDLASSAYLGDLLVTTYSQFSRNRTFGNMIGRGYSVKAAQLEMEMIAEGYYASKSIYEINKDLGAEMPITTAVFHIIYERISPYVEFNILKNKLT</sequence>
<keyword evidence="6" id="KW-1208">Phospholipid metabolism</keyword>
<dbReference type="InterPro" id="IPR013328">
    <property type="entry name" value="6PGD_dom2"/>
</dbReference>
<keyword evidence="2" id="KW-0444">Lipid biosynthesis</keyword>
<dbReference type="GO" id="GO:0046168">
    <property type="term" value="P:glycerol-3-phosphate catabolic process"/>
    <property type="evidence" value="ECO:0007669"/>
    <property type="project" value="InterPro"/>
</dbReference>
<organism evidence="14 15">
    <name type="scientific">Sediminitomix flava</name>
    <dbReference type="NCBI Taxonomy" id="379075"/>
    <lineage>
        <taxon>Bacteria</taxon>
        <taxon>Pseudomonadati</taxon>
        <taxon>Bacteroidota</taxon>
        <taxon>Cytophagia</taxon>
        <taxon>Cytophagales</taxon>
        <taxon>Flammeovirgaceae</taxon>
        <taxon>Sediminitomix</taxon>
    </lineage>
</organism>
<dbReference type="GO" id="GO:0005975">
    <property type="term" value="P:carbohydrate metabolic process"/>
    <property type="evidence" value="ECO:0007669"/>
    <property type="project" value="InterPro"/>
</dbReference>
<dbReference type="NCBIfam" id="NF000940">
    <property type="entry name" value="PRK00094.1-2"/>
    <property type="match status" value="1"/>
</dbReference>
<dbReference type="PRINTS" id="PR00077">
    <property type="entry name" value="GPDHDRGNASE"/>
</dbReference>
<evidence type="ECO:0000256" key="3">
    <source>
        <dbReference type="ARBA" id="ARBA00023002"/>
    </source>
</evidence>
<name>A0A315ZF67_SEDFL</name>
<evidence type="ECO:0000259" key="12">
    <source>
        <dbReference type="Pfam" id="PF01210"/>
    </source>
</evidence>